<dbReference type="Gene3D" id="3.30.70.270">
    <property type="match status" value="1"/>
</dbReference>
<dbReference type="AlphaFoldDB" id="A0A0C3PG16"/>
<dbReference type="InParanoid" id="A0A0C3PG16"/>
<dbReference type="EMBL" id="KN831960">
    <property type="protein sequence ID" value="KIO07271.1"/>
    <property type="molecule type" value="Genomic_DNA"/>
</dbReference>
<name>A0A0C3PG16_PISTI</name>
<dbReference type="Pfam" id="PF08284">
    <property type="entry name" value="RVP_2"/>
    <property type="match status" value="1"/>
</dbReference>
<dbReference type="CDD" id="cd00303">
    <property type="entry name" value="retropepsin_like"/>
    <property type="match status" value="1"/>
</dbReference>
<gene>
    <name evidence="2" type="ORF">M404DRAFT_136271</name>
</gene>
<accession>A0A0C3PG16</accession>
<dbReference type="Gene3D" id="2.40.70.10">
    <property type="entry name" value="Acid Proteases"/>
    <property type="match status" value="1"/>
</dbReference>
<reference evidence="2 3" key="1">
    <citation type="submission" date="2014-04" db="EMBL/GenBank/DDBJ databases">
        <authorList>
            <consortium name="DOE Joint Genome Institute"/>
            <person name="Kuo A."/>
            <person name="Kohler A."/>
            <person name="Costa M.D."/>
            <person name="Nagy L.G."/>
            <person name="Floudas D."/>
            <person name="Copeland A."/>
            <person name="Barry K.W."/>
            <person name="Cichocki N."/>
            <person name="Veneault-Fourrey C."/>
            <person name="LaButti K."/>
            <person name="Lindquist E.A."/>
            <person name="Lipzen A."/>
            <person name="Lundell T."/>
            <person name="Morin E."/>
            <person name="Murat C."/>
            <person name="Sun H."/>
            <person name="Tunlid A."/>
            <person name="Henrissat B."/>
            <person name="Grigoriev I.V."/>
            <person name="Hibbett D.S."/>
            <person name="Martin F."/>
            <person name="Nordberg H.P."/>
            <person name="Cantor M.N."/>
            <person name="Hua S.X."/>
        </authorList>
    </citation>
    <scope>NUCLEOTIDE SEQUENCE [LARGE SCALE GENOMIC DNA]</scope>
    <source>
        <strain evidence="2 3">Marx 270</strain>
    </source>
</reference>
<reference evidence="3" key="2">
    <citation type="submission" date="2015-01" db="EMBL/GenBank/DDBJ databases">
        <title>Evolutionary Origins and Diversification of the Mycorrhizal Mutualists.</title>
        <authorList>
            <consortium name="DOE Joint Genome Institute"/>
            <consortium name="Mycorrhizal Genomics Consortium"/>
            <person name="Kohler A."/>
            <person name="Kuo A."/>
            <person name="Nagy L.G."/>
            <person name="Floudas D."/>
            <person name="Copeland A."/>
            <person name="Barry K.W."/>
            <person name="Cichocki N."/>
            <person name="Veneault-Fourrey C."/>
            <person name="LaButti K."/>
            <person name="Lindquist E.A."/>
            <person name="Lipzen A."/>
            <person name="Lundell T."/>
            <person name="Morin E."/>
            <person name="Murat C."/>
            <person name="Riley R."/>
            <person name="Ohm R."/>
            <person name="Sun H."/>
            <person name="Tunlid A."/>
            <person name="Henrissat B."/>
            <person name="Grigoriev I.V."/>
            <person name="Hibbett D.S."/>
            <person name="Martin F."/>
        </authorList>
    </citation>
    <scope>NUCLEOTIDE SEQUENCE [LARGE SCALE GENOMIC DNA]</scope>
    <source>
        <strain evidence="3">Marx 270</strain>
    </source>
</reference>
<evidence type="ECO:0000313" key="2">
    <source>
        <dbReference type="EMBL" id="KIO07271.1"/>
    </source>
</evidence>
<dbReference type="SUPFAM" id="SSF50630">
    <property type="entry name" value="Acid proteases"/>
    <property type="match status" value="1"/>
</dbReference>
<proteinExistence type="predicted"/>
<dbReference type="CDD" id="cd01647">
    <property type="entry name" value="RT_LTR"/>
    <property type="match status" value="1"/>
</dbReference>
<dbReference type="Pfam" id="PF00078">
    <property type="entry name" value="RVT_1"/>
    <property type="match status" value="1"/>
</dbReference>
<feature type="domain" description="Reverse transcriptase" evidence="1">
    <location>
        <begin position="249"/>
        <end position="346"/>
    </location>
</feature>
<evidence type="ECO:0000313" key="3">
    <source>
        <dbReference type="Proteomes" id="UP000054217"/>
    </source>
</evidence>
<evidence type="ECO:0000259" key="1">
    <source>
        <dbReference type="Pfam" id="PF00078"/>
    </source>
</evidence>
<dbReference type="InterPro" id="IPR043128">
    <property type="entry name" value="Rev_trsase/Diguanyl_cyclase"/>
</dbReference>
<keyword evidence="3" id="KW-1185">Reference proteome</keyword>
<dbReference type="InterPro" id="IPR000477">
    <property type="entry name" value="RT_dom"/>
</dbReference>
<protein>
    <recommendedName>
        <fullName evidence="1">Reverse transcriptase domain-containing protein</fullName>
    </recommendedName>
</protein>
<dbReference type="HOGENOM" id="CLU_000384_42_2_1"/>
<dbReference type="SUPFAM" id="SSF56672">
    <property type="entry name" value="DNA/RNA polymerases"/>
    <property type="match status" value="1"/>
</dbReference>
<dbReference type="InterPro" id="IPR043502">
    <property type="entry name" value="DNA/RNA_pol_sf"/>
</dbReference>
<dbReference type="Proteomes" id="UP000054217">
    <property type="component" value="Unassembled WGS sequence"/>
</dbReference>
<dbReference type="PANTHER" id="PTHR24559">
    <property type="entry name" value="TRANSPOSON TY3-I GAG-POL POLYPROTEIN"/>
    <property type="match status" value="1"/>
</dbReference>
<dbReference type="STRING" id="870435.A0A0C3PG16"/>
<dbReference type="InterPro" id="IPR053134">
    <property type="entry name" value="RNA-dir_DNA_polymerase"/>
</dbReference>
<organism evidence="2 3">
    <name type="scientific">Pisolithus tinctorius Marx 270</name>
    <dbReference type="NCBI Taxonomy" id="870435"/>
    <lineage>
        <taxon>Eukaryota</taxon>
        <taxon>Fungi</taxon>
        <taxon>Dikarya</taxon>
        <taxon>Basidiomycota</taxon>
        <taxon>Agaricomycotina</taxon>
        <taxon>Agaricomycetes</taxon>
        <taxon>Agaricomycetidae</taxon>
        <taxon>Boletales</taxon>
        <taxon>Sclerodermatineae</taxon>
        <taxon>Pisolithaceae</taxon>
        <taxon>Pisolithus</taxon>
    </lineage>
</organism>
<dbReference type="PANTHER" id="PTHR24559:SF440">
    <property type="entry name" value="RIBONUCLEASE H"/>
    <property type="match status" value="1"/>
</dbReference>
<dbReference type="InterPro" id="IPR021109">
    <property type="entry name" value="Peptidase_aspartic_dom_sf"/>
</dbReference>
<dbReference type="Gene3D" id="3.10.10.10">
    <property type="entry name" value="HIV Type 1 Reverse Transcriptase, subunit A, domain 1"/>
    <property type="match status" value="1"/>
</dbReference>
<sequence>MQIPISLYASEITSKVINTTALVDSGAEISCIDWGFVRKHRIPTQRLAEPILTKNADGTQNSKGRILFSATLYFKIKGLVHQSFFHVINCGTENVILGLPWLQENNPVMDWRMGTLSIDEKTNRSKELRRNVSSVAIEEPTMNLVLLRKITMAMELAQEEHKKKPKAVLPEEYKDFASVFEKPSDGVLPPLRPYDHAINLVEDFVPKVAKAYPLSPSERESAEKFIEENLREGKIRPSKSPQAAPFFFIGKKDGSLHPCQDYRYLNKNTVKDAYPLPLISDLIDRLKGASIFTKMDVRSGYNNVRIKEGDQWKAAFITHKGLFEPTVMFFGLCNSPATFQRFMNNSF</sequence>
<dbReference type="OrthoDB" id="3262920at2759"/>